<dbReference type="EMBL" id="UINC01004969">
    <property type="protein sequence ID" value="SVA18149.1"/>
    <property type="molecule type" value="Genomic_DNA"/>
</dbReference>
<evidence type="ECO:0000256" key="2">
    <source>
        <dbReference type="ARBA" id="ARBA00023295"/>
    </source>
</evidence>
<dbReference type="InterPro" id="IPR001910">
    <property type="entry name" value="Inosine/uridine_hydrolase_dom"/>
</dbReference>
<organism evidence="4">
    <name type="scientific">marine metagenome</name>
    <dbReference type="NCBI Taxonomy" id="408172"/>
    <lineage>
        <taxon>unclassified sequences</taxon>
        <taxon>metagenomes</taxon>
        <taxon>ecological metagenomes</taxon>
    </lineage>
</organism>
<dbReference type="GO" id="GO:0008477">
    <property type="term" value="F:purine nucleosidase activity"/>
    <property type="evidence" value="ECO:0007669"/>
    <property type="project" value="TreeGrafter"/>
</dbReference>
<keyword evidence="2" id="KW-0326">Glycosidase</keyword>
<proteinExistence type="predicted"/>
<dbReference type="AlphaFoldDB" id="A0A381TQQ0"/>
<dbReference type="InterPro" id="IPR023186">
    <property type="entry name" value="IUNH"/>
</dbReference>
<dbReference type="PANTHER" id="PTHR12304">
    <property type="entry name" value="INOSINE-URIDINE PREFERRING NUCLEOSIDE HYDROLASE"/>
    <property type="match status" value="1"/>
</dbReference>
<dbReference type="GO" id="GO:0005829">
    <property type="term" value="C:cytosol"/>
    <property type="evidence" value="ECO:0007669"/>
    <property type="project" value="TreeGrafter"/>
</dbReference>
<evidence type="ECO:0000259" key="3">
    <source>
        <dbReference type="Pfam" id="PF01156"/>
    </source>
</evidence>
<evidence type="ECO:0000313" key="4">
    <source>
        <dbReference type="EMBL" id="SVA18149.1"/>
    </source>
</evidence>
<feature type="domain" description="Inosine/uridine-preferring nucleoside hydrolase" evidence="3">
    <location>
        <begin position="2"/>
        <end position="202"/>
    </location>
</feature>
<accession>A0A381TQQ0</accession>
<dbReference type="InterPro" id="IPR036452">
    <property type="entry name" value="Ribo_hydro-like"/>
</dbReference>
<evidence type="ECO:0000256" key="1">
    <source>
        <dbReference type="ARBA" id="ARBA00022801"/>
    </source>
</evidence>
<reference evidence="4" key="1">
    <citation type="submission" date="2018-05" db="EMBL/GenBank/DDBJ databases">
        <authorList>
            <person name="Lanie J.A."/>
            <person name="Ng W.-L."/>
            <person name="Kazmierczak K.M."/>
            <person name="Andrzejewski T.M."/>
            <person name="Davidsen T.M."/>
            <person name="Wayne K.J."/>
            <person name="Tettelin H."/>
            <person name="Glass J.I."/>
            <person name="Rusch D."/>
            <person name="Podicherti R."/>
            <person name="Tsui H.-C.T."/>
            <person name="Winkler M.E."/>
        </authorList>
    </citation>
    <scope>NUCLEOTIDE SEQUENCE</scope>
</reference>
<gene>
    <name evidence="4" type="ORF">METZ01_LOCUS71003</name>
</gene>
<dbReference type="GO" id="GO:0006152">
    <property type="term" value="P:purine nucleoside catabolic process"/>
    <property type="evidence" value="ECO:0007669"/>
    <property type="project" value="TreeGrafter"/>
</dbReference>
<dbReference type="Pfam" id="PF01156">
    <property type="entry name" value="IU_nuc_hydro"/>
    <property type="match status" value="1"/>
</dbReference>
<dbReference type="PANTHER" id="PTHR12304:SF4">
    <property type="entry name" value="URIDINE NUCLEOSIDASE"/>
    <property type="match status" value="1"/>
</dbReference>
<sequence length="240" mass="26462">MDQVNRAAQELLTVKDVSIPIASGAAAPTRSGSNDAVEFMADQLATQHLHIAAIGPLTNVGLLIKRYPERIANIESVVIVAGRSQGRSFFIGDQGPVNDFNFENDAIAAGDLLESGVSAVLAGFELTSQVTVTAQDLSPLAHQGAVGKHCYQRSQDWINFWLERFPEDDGIHPWDSAAIAWLSHPEWFTQERRGWRVRQEGEVPQLETDQHFDGEQVTFLTGFASDCADDFVQNIVFNIR</sequence>
<name>A0A381TQQ0_9ZZZZ</name>
<dbReference type="SUPFAM" id="SSF53590">
    <property type="entry name" value="Nucleoside hydrolase"/>
    <property type="match status" value="1"/>
</dbReference>
<dbReference type="Gene3D" id="3.90.245.10">
    <property type="entry name" value="Ribonucleoside hydrolase-like"/>
    <property type="match status" value="1"/>
</dbReference>
<keyword evidence="1" id="KW-0378">Hydrolase</keyword>
<protein>
    <recommendedName>
        <fullName evidence="3">Inosine/uridine-preferring nucleoside hydrolase domain-containing protein</fullName>
    </recommendedName>
</protein>